<dbReference type="RefSeq" id="WP_150453636.1">
    <property type="nucleotide sequence ID" value="NZ_VYKI01000003.1"/>
</dbReference>
<comment type="caution">
    <text evidence="1">The sequence shown here is derived from an EMBL/GenBank/DDBJ whole genome shotgun (WGS) entry which is preliminary data.</text>
</comment>
<gene>
    <name evidence="1" type="ORF">FJU31_04345</name>
</gene>
<accession>A0ABQ6T4J2</accession>
<dbReference type="PROSITE" id="PS51257">
    <property type="entry name" value="PROKAR_LIPOPROTEIN"/>
    <property type="match status" value="1"/>
</dbReference>
<organism evidence="1 2">
    <name type="scientific">Stenotrophomonas cyclobalanopsidis</name>
    <dbReference type="NCBI Taxonomy" id="2771362"/>
    <lineage>
        <taxon>Bacteria</taxon>
        <taxon>Pseudomonadati</taxon>
        <taxon>Pseudomonadota</taxon>
        <taxon>Gammaproteobacteria</taxon>
        <taxon>Lysobacterales</taxon>
        <taxon>Lysobacteraceae</taxon>
        <taxon>Stenotrophomonas</taxon>
    </lineage>
</organism>
<proteinExistence type="predicted"/>
<protein>
    <recommendedName>
        <fullName evidence="3">Lipoprotein</fullName>
    </recommendedName>
</protein>
<reference evidence="1 2" key="1">
    <citation type="journal article" date="2020" name="Antonie Van Leeuwenhoek">
        <title>Stenotrophomonas cyclobalanopsidis sp. nov., isolated from the leaf spot disease of Cyclobalanopsis patelliformis.</title>
        <authorList>
            <person name="Bian D.R."/>
            <person name="Xue H."/>
            <person name="Piao C.G."/>
            <person name="Li Y."/>
        </authorList>
    </citation>
    <scope>NUCLEOTIDE SEQUENCE [LARGE SCALE GENOMIC DNA]</scope>
    <source>
        <strain evidence="1 2">TPQG1-4</strain>
    </source>
</reference>
<evidence type="ECO:0000313" key="2">
    <source>
        <dbReference type="Proteomes" id="UP000326367"/>
    </source>
</evidence>
<dbReference type="Proteomes" id="UP000326367">
    <property type="component" value="Unassembled WGS sequence"/>
</dbReference>
<dbReference type="EMBL" id="VYKI01000003">
    <property type="protein sequence ID" value="KAA9003534.1"/>
    <property type="molecule type" value="Genomic_DNA"/>
</dbReference>
<sequence length="159" mass="17585">MKTRIVAHVLLLLAVVLLAACCPFGSEIRTRPVYVNPQLTPAASRSLVADCDHQGAQLRRQLEAAYVENARQECALPQPFADYRFVNAMGEAVSPERAIEARADHAQRACTAAQGKDSALAAMCPECRSKAEARVQQCRMDKGLVRSERPVRMCRMIQF</sequence>
<name>A0ABQ6T4J2_9GAMM</name>
<evidence type="ECO:0008006" key="3">
    <source>
        <dbReference type="Google" id="ProtNLM"/>
    </source>
</evidence>
<evidence type="ECO:0000313" key="1">
    <source>
        <dbReference type="EMBL" id="KAA9003534.1"/>
    </source>
</evidence>
<keyword evidence="2" id="KW-1185">Reference proteome</keyword>